<dbReference type="Proteomes" id="UP001523216">
    <property type="component" value="Unassembled WGS sequence"/>
</dbReference>
<keyword evidence="3" id="KW-1185">Reference proteome</keyword>
<sequence length="296" mass="33200">MMFAEAVARIERAGSFAELGEGEAAYRAYAKAVHPDAVTGAQSAAANRAFAQLSKLYEQWSRQVAVGDIADLITDPRGLLKIPRSPADSDLMAAEATALTALRDHGDPKYRPYAPKLIESYLHEGAERKRRRVNVLQRLIGFVPLSDLRRQIDPRDVAWMWRRLLVGLGWAHRAGVIHGAVLAEHVLIHPEKHGLALVDWCYSGPHVKAIVARQRDAYPPEVLREKTAGPATDIYMATGLMTRLIKDPPKQLRRFADGCSYDKPRMRPQDAWRLLGELDEVLHSLYGPRTFRPFTI</sequence>
<dbReference type="InterPro" id="IPR000719">
    <property type="entry name" value="Prot_kinase_dom"/>
</dbReference>
<dbReference type="InterPro" id="IPR011009">
    <property type="entry name" value="Kinase-like_dom_sf"/>
</dbReference>
<feature type="domain" description="Protein kinase" evidence="1">
    <location>
        <begin position="13"/>
        <end position="296"/>
    </location>
</feature>
<evidence type="ECO:0000313" key="2">
    <source>
        <dbReference type="EMBL" id="MCM4083769.1"/>
    </source>
</evidence>
<reference evidence="2 3" key="1">
    <citation type="submission" date="2022-06" db="EMBL/GenBank/DDBJ databases">
        <title>Actinoplanes abujensis sp. nov., isolated from Nigerian arid soil.</title>
        <authorList>
            <person name="Ding P."/>
        </authorList>
    </citation>
    <scope>NUCLEOTIDE SEQUENCE [LARGE SCALE GENOMIC DNA]</scope>
    <source>
        <strain evidence="3">TRM88002</strain>
    </source>
</reference>
<dbReference type="RefSeq" id="WP_251803531.1">
    <property type="nucleotide sequence ID" value="NZ_JAMQOL010000065.1"/>
</dbReference>
<evidence type="ECO:0000259" key="1">
    <source>
        <dbReference type="PROSITE" id="PS50011"/>
    </source>
</evidence>
<proteinExistence type="predicted"/>
<accession>A0ABT0YCK1</accession>
<name>A0ABT0YCK1_9ACTN</name>
<gene>
    <name evidence="2" type="ORF">LXN57_40090</name>
</gene>
<dbReference type="SUPFAM" id="SSF56112">
    <property type="entry name" value="Protein kinase-like (PK-like)"/>
    <property type="match status" value="1"/>
</dbReference>
<dbReference type="PROSITE" id="PS50011">
    <property type="entry name" value="PROTEIN_KINASE_DOM"/>
    <property type="match status" value="1"/>
</dbReference>
<organism evidence="2 3">
    <name type="scientific">Paractinoplanes hotanensis</name>
    <dbReference type="NCBI Taxonomy" id="2906497"/>
    <lineage>
        <taxon>Bacteria</taxon>
        <taxon>Bacillati</taxon>
        <taxon>Actinomycetota</taxon>
        <taxon>Actinomycetes</taxon>
        <taxon>Micromonosporales</taxon>
        <taxon>Micromonosporaceae</taxon>
        <taxon>Paractinoplanes</taxon>
    </lineage>
</organism>
<dbReference type="Gene3D" id="1.10.510.10">
    <property type="entry name" value="Transferase(Phosphotransferase) domain 1"/>
    <property type="match status" value="1"/>
</dbReference>
<comment type="caution">
    <text evidence="2">The sequence shown here is derived from an EMBL/GenBank/DDBJ whole genome shotgun (WGS) entry which is preliminary data.</text>
</comment>
<protein>
    <submittedName>
        <fullName evidence="2">Molecular chaperone DnaJ</fullName>
    </submittedName>
</protein>
<evidence type="ECO:0000313" key="3">
    <source>
        <dbReference type="Proteomes" id="UP001523216"/>
    </source>
</evidence>
<dbReference type="EMBL" id="JAMQOL010000065">
    <property type="protein sequence ID" value="MCM4083769.1"/>
    <property type="molecule type" value="Genomic_DNA"/>
</dbReference>